<reference evidence="4" key="1">
    <citation type="journal article" date="2021" name="Proc. Natl. Acad. Sci. U.S.A.">
        <title>Three genomes in the algal genus Volvox reveal the fate of a haploid sex-determining region after a transition to homothallism.</title>
        <authorList>
            <person name="Yamamoto K."/>
            <person name="Hamaji T."/>
            <person name="Kawai-Toyooka H."/>
            <person name="Matsuzaki R."/>
            <person name="Takahashi F."/>
            <person name="Nishimura Y."/>
            <person name="Kawachi M."/>
            <person name="Noguchi H."/>
            <person name="Minakuchi Y."/>
            <person name="Umen J.G."/>
            <person name="Toyoda A."/>
            <person name="Nozaki H."/>
        </authorList>
    </citation>
    <scope>NUCLEOTIDE SEQUENCE</scope>
    <source>
        <strain evidence="4">NIES-3780</strain>
    </source>
</reference>
<organism evidence="4 5">
    <name type="scientific">Volvox africanus</name>
    <dbReference type="NCBI Taxonomy" id="51714"/>
    <lineage>
        <taxon>Eukaryota</taxon>
        <taxon>Viridiplantae</taxon>
        <taxon>Chlorophyta</taxon>
        <taxon>core chlorophytes</taxon>
        <taxon>Chlorophyceae</taxon>
        <taxon>CS clade</taxon>
        <taxon>Chlamydomonadales</taxon>
        <taxon>Volvocaceae</taxon>
        <taxon>Volvox</taxon>
    </lineage>
</organism>
<evidence type="ECO:0000256" key="2">
    <source>
        <dbReference type="SAM" id="SignalP"/>
    </source>
</evidence>
<feature type="signal peptide" evidence="2">
    <location>
        <begin position="1"/>
        <end position="20"/>
    </location>
</feature>
<feature type="chain" id="PRO_5035174233" description="Peptidase M11 gametolysin domain-containing protein" evidence="2">
    <location>
        <begin position="21"/>
        <end position="691"/>
    </location>
</feature>
<keyword evidence="2" id="KW-0732">Signal</keyword>
<evidence type="ECO:0000259" key="3">
    <source>
        <dbReference type="Pfam" id="PF05548"/>
    </source>
</evidence>
<comment type="caution">
    <text evidence="4">The sequence shown here is derived from an EMBL/GenBank/DDBJ whole genome shotgun (WGS) entry which is preliminary data.</text>
</comment>
<name>A0A8J4EXG8_9CHLO</name>
<feature type="compositionally biased region" description="Pro residues" evidence="1">
    <location>
        <begin position="473"/>
        <end position="667"/>
    </location>
</feature>
<keyword evidence="5" id="KW-1185">Reference proteome</keyword>
<protein>
    <recommendedName>
        <fullName evidence="3">Peptidase M11 gametolysin domain-containing protein</fullName>
    </recommendedName>
</protein>
<sequence>MWRLSVPLLLLLVAASGGRSQVTRQVTVSLYTSQVDVVGELVYLSSHLKEITWVIRDSEGQLIRIAPGFQPPTKDDNGRAIVAGAIVALPCFIDTSGVCNPLPDRNMVVVSDASSTVLASTEPIYQRLLVIILDYSACNYSSSLTPDDVASTWLGPDVDGLGGVAKKFTQCSFGKFNLNATAFQSITVRASCTKEAIDQCSWWATYHIGDEGAVKLLGTNVFSTFTHYAYVLPPKMKQHCPWDGLALIPGNQIWLQSDRTNIESAGTIMQETIHSYGLWHSWRNGREYEDYSTPMGRGDACPNAAETSRLGWSTAVAGGDAIDSSFLTEPGVPMSFDLPATYITDDGTYLRVKPDWLPTYNDARSVSRNLYLALRVNKSGDAKLGSEFVNKVNIHEVNAALENGVSDGSYAIYKDRKITLIGLVTALSRLDLNAYKLSVYGGSWVGNDTLRVHLCRYEVTPLECPPLGRLEVLPPPPSPRSPPSPRPPPNPRPPRRPPVPPKPPARQPESPPPQPWPSPPSPTPSPPPPQPWPSPPSPTPSPPPPQPWPSPPSPTPSPPPPQPWPSPPSPTPSPPPPQPWPSPPSPTPSSPPPPQPRPSPPSPTPSPPPPQPWPSPPSPTPSSPPPPQPRPSPPSPTPSPPPPQPWPSPPSPAPSPPPRSPRKPPSPRAVCRSNKGCMHVIGPYMAHAWET</sequence>
<feature type="region of interest" description="Disordered" evidence="1">
    <location>
        <begin position="466"/>
        <end position="673"/>
    </location>
</feature>
<dbReference type="PRINTS" id="PR01217">
    <property type="entry name" value="PRICHEXTENSN"/>
</dbReference>
<evidence type="ECO:0000256" key="1">
    <source>
        <dbReference type="SAM" id="MobiDB-lite"/>
    </source>
</evidence>
<evidence type="ECO:0000313" key="4">
    <source>
        <dbReference type="EMBL" id="GIL52057.1"/>
    </source>
</evidence>
<dbReference type="Pfam" id="PF05548">
    <property type="entry name" value="Peptidase_M11"/>
    <property type="match status" value="1"/>
</dbReference>
<proteinExistence type="predicted"/>
<dbReference type="InterPro" id="IPR008752">
    <property type="entry name" value="Peptidase_M11"/>
</dbReference>
<dbReference type="PANTHER" id="PTHR24216">
    <property type="entry name" value="PAXILLIN-RELATED"/>
    <property type="match status" value="1"/>
</dbReference>
<accession>A0A8J4EXG8</accession>
<dbReference type="PANTHER" id="PTHR24216:SF65">
    <property type="entry name" value="PAXILLIN-LIKE PROTEIN 1"/>
    <property type="match status" value="1"/>
</dbReference>
<dbReference type="Proteomes" id="UP000747399">
    <property type="component" value="Unassembled WGS sequence"/>
</dbReference>
<evidence type="ECO:0000313" key="5">
    <source>
        <dbReference type="Proteomes" id="UP000747399"/>
    </source>
</evidence>
<feature type="domain" description="Peptidase M11 gametolysin" evidence="3">
    <location>
        <begin position="127"/>
        <end position="432"/>
    </location>
</feature>
<dbReference type="AlphaFoldDB" id="A0A8J4EXG8"/>
<dbReference type="EMBL" id="BNCO01000012">
    <property type="protein sequence ID" value="GIL52057.1"/>
    <property type="molecule type" value="Genomic_DNA"/>
</dbReference>
<gene>
    <name evidence="4" type="ORF">Vafri_8021</name>
</gene>